<dbReference type="PANTHER" id="PTHR35340:SF5">
    <property type="entry name" value="ASST-DOMAIN-CONTAINING PROTEIN"/>
    <property type="match status" value="1"/>
</dbReference>
<evidence type="ECO:0000313" key="3">
    <source>
        <dbReference type="EMBL" id="MFC1800252.1"/>
    </source>
</evidence>
<evidence type="ECO:0000313" key="4">
    <source>
        <dbReference type="Proteomes" id="UP001594288"/>
    </source>
</evidence>
<feature type="domain" description="FlgD/Vpr Ig-like" evidence="2">
    <location>
        <begin position="439"/>
        <end position="505"/>
    </location>
</feature>
<comment type="caution">
    <text evidence="3">The sequence shown here is derived from an EMBL/GenBank/DDBJ whole genome shotgun (WGS) entry which is preliminary data.</text>
</comment>
<dbReference type="Pfam" id="PF05935">
    <property type="entry name" value="Arylsulfotrans"/>
    <property type="match status" value="1"/>
</dbReference>
<dbReference type="InterPro" id="IPR053143">
    <property type="entry name" value="Arylsulfate_ST"/>
</dbReference>
<dbReference type="InterPro" id="IPR025965">
    <property type="entry name" value="FlgD/Vpr_Ig-like"/>
</dbReference>
<keyword evidence="1" id="KW-0732">Signal</keyword>
<dbReference type="Pfam" id="PF13860">
    <property type="entry name" value="FlgD_ig"/>
    <property type="match status" value="1"/>
</dbReference>
<dbReference type="InterPro" id="IPR026444">
    <property type="entry name" value="Secre_tail"/>
</dbReference>
<dbReference type="InterPro" id="IPR010262">
    <property type="entry name" value="Arylsulfotransferase_bact"/>
</dbReference>
<dbReference type="Gene3D" id="2.60.40.4070">
    <property type="match status" value="1"/>
</dbReference>
<dbReference type="PANTHER" id="PTHR35340">
    <property type="entry name" value="PQQ ENZYME REPEAT PROTEIN-RELATED"/>
    <property type="match status" value="1"/>
</dbReference>
<evidence type="ECO:0000259" key="2">
    <source>
        <dbReference type="Pfam" id="PF13860"/>
    </source>
</evidence>
<name>A0ABV6YQA9_UNCEI</name>
<dbReference type="NCBIfam" id="TIGR04183">
    <property type="entry name" value="Por_Secre_tail"/>
    <property type="match status" value="1"/>
</dbReference>
<protein>
    <submittedName>
        <fullName evidence="3">Aryl-sulfate sulfotransferase</fullName>
    </submittedName>
</protein>
<dbReference type="EMBL" id="JBHPEI010000099">
    <property type="protein sequence ID" value="MFC1800252.1"/>
    <property type="molecule type" value="Genomic_DNA"/>
</dbReference>
<sequence>MTKSVLTVSLLCLLAIPALAGEPFEGGTLISPVAISETYLIDMDGVTIKTWLGTGAPASMAYMFPDSSILRPAQDPSGDFMTGGSGGRIQLIDTDNVVVWDFLFSNTYHQQHHDIEPLPNGNVLLIAWELKSAGEAQAMGRQGISTDMWPTMIVEVEPVPPDEGNIVWEWHIWDHLIQDLEPGLPNYGVVADHPELIDINYGTVGPADGDWIHANAIDYHPEFDQIVFSSRTFCEFYVIDHSTTTEEAAGHTGGNSGMGGDILYRWGNPRVYDRGDETHQYYFVIHGANWIEEGLPGAGNILTFNNGDRDGTANDYSTVAEIVPPVDEFGNYHIAPTESFGPSTPVWTHGDPGDFYGSPRNCGAFRMPNGNTLISLSAGGIIFEVTQAGSTVWQYDHPTRNIPRSMRYWDEGVGVESGDDLLADGLLGSVSGKPIPFRSSAQLSFELAEASQAELRVFDITGRCVANLADGDFTAGNHHLSWNGRSDDGGDLPAGVYFVRVRAADETAVKKIVLAR</sequence>
<proteinExistence type="predicted"/>
<feature type="signal peptide" evidence="1">
    <location>
        <begin position="1"/>
        <end position="20"/>
    </location>
</feature>
<feature type="chain" id="PRO_5047263348" evidence="1">
    <location>
        <begin position="21"/>
        <end position="516"/>
    </location>
</feature>
<organism evidence="3 4">
    <name type="scientific">Eiseniibacteriota bacterium</name>
    <dbReference type="NCBI Taxonomy" id="2212470"/>
    <lineage>
        <taxon>Bacteria</taxon>
        <taxon>Candidatus Eiseniibacteriota</taxon>
    </lineage>
</organism>
<keyword evidence="4" id="KW-1185">Reference proteome</keyword>
<accession>A0ABV6YQA9</accession>
<evidence type="ECO:0000256" key="1">
    <source>
        <dbReference type="SAM" id="SignalP"/>
    </source>
</evidence>
<reference evidence="3 4" key="1">
    <citation type="submission" date="2024-09" db="EMBL/GenBank/DDBJ databases">
        <authorList>
            <person name="D'Angelo T."/>
        </authorList>
    </citation>
    <scope>NUCLEOTIDE SEQUENCE [LARGE SCALE GENOMIC DNA]</scope>
    <source>
        <strain evidence="3">SAG AM-311-F02</strain>
    </source>
</reference>
<dbReference type="Proteomes" id="UP001594288">
    <property type="component" value="Unassembled WGS sequence"/>
</dbReference>
<gene>
    <name evidence="3" type="ORF">ACFL2Z_05035</name>
</gene>